<comment type="similarity">
    <text evidence="1">Belongs to the short-chain dehydrogenases/reductases (SDR) family.</text>
</comment>
<dbReference type="SUPFAM" id="SSF51735">
    <property type="entry name" value="NAD(P)-binding Rossmann-fold domains"/>
    <property type="match status" value="1"/>
</dbReference>
<dbReference type="InterPro" id="IPR020904">
    <property type="entry name" value="Sc_DH/Rdtase_CS"/>
</dbReference>
<dbReference type="PRINTS" id="PR00081">
    <property type="entry name" value="GDHRDH"/>
</dbReference>
<accession>A0A382EC62</accession>
<dbReference type="GO" id="GO:0016491">
    <property type="term" value="F:oxidoreductase activity"/>
    <property type="evidence" value="ECO:0007669"/>
    <property type="project" value="UniProtKB-KW"/>
</dbReference>
<dbReference type="AlphaFoldDB" id="A0A382EC62"/>
<dbReference type="InterPro" id="IPR036291">
    <property type="entry name" value="NAD(P)-bd_dom_sf"/>
</dbReference>
<keyword evidence="2" id="KW-0560">Oxidoreductase</keyword>
<dbReference type="Gene3D" id="3.40.50.720">
    <property type="entry name" value="NAD(P)-binding Rossmann-like Domain"/>
    <property type="match status" value="1"/>
</dbReference>
<evidence type="ECO:0000256" key="1">
    <source>
        <dbReference type="ARBA" id="ARBA00006484"/>
    </source>
</evidence>
<protein>
    <submittedName>
        <fullName evidence="3">Uncharacterized protein</fullName>
    </submittedName>
</protein>
<dbReference type="PANTHER" id="PTHR24321:SF14">
    <property type="entry name" value="SHORT-CHAIN TYPE DEHYDROGENASE_REDUCTASE BLR2146-RELATED"/>
    <property type="match status" value="1"/>
</dbReference>
<feature type="non-terminal residue" evidence="3">
    <location>
        <position position="1"/>
    </location>
</feature>
<dbReference type="InterPro" id="IPR002347">
    <property type="entry name" value="SDR_fam"/>
</dbReference>
<evidence type="ECO:0000313" key="3">
    <source>
        <dbReference type="EMBL" id="SVB48095.1"/>
    </source>
</evidence>
<dbReference type="FunFam" id="3.40.50.720:FF:000084">
    <property type="entry name" value="Short-chain dehydrogenase reductase"/>
    <property type="match status" value="1"/>
</dbReference>
<evidence type="ECO:0000256" key="2">
    <source>
        <dbReference type="ARBA" id="ARBA00023002"/>
    </source>
</evidence>
<organism evidence="3">
    <name type="scientific">marine metagenome</name>
    <dbReference type="NCBI Taxonomy" id="408172"/>
    <lineage>
        <taxon>unclassified sequences</taxon>
        <taxon>metagenomes</taxon>
        <taxon>ecological metagenomes</taxon>
    </lineage>
</organism>
<dbReference type="Pfam" id="PF13561">
    <property type="entry name" value="adh_short_C2"/>
    <property type="match status" value="1"/>
</dbReference>
<dbReference type="CDD" id="cd05233">
    <property type="entry name" value="SDR_c"/>
    <property type="match status" value="1"/>
</dbReference>
<gene>
    <name evidence="3" type="ORF">METZ01_LOCUS200949</name>
</gene>
<dbReference type="PROSITE" id="PS00061">
    <property type="entry name" value="ADH_SHORT"/>
    <property type="match status" value="1"/>
</dbReference>
<reference evidence="3" key="1">
    <citation type="submission" date="2018-05" db="EMBL/GenBank/DDBJ databases">
        <authorList>
            <person name="Lanie J.A."/>
            <person name="Ng W.-L."/>
            <person name="Kazmierczak K.M."/>
            <person name="Andrzejewski T.M."/>
            <person name="Davidsen T.M."/>
            <person name="Wayne K.J."/>
            <person name="Tettelin H."/>
            <person name="Glass J.I."/>
            <person name="Rusch D."/>
            <person name="Podicherti R."/>
            <person name="Tsui H.-C.T."/>
            <person name="Winkler M.E."/>
        </authorList>
    </citation>
    <scope>NUCLEOTIDE SEQUENCE</scope>
</reference>
<name>A0A382EC62_9ZZZZ</name>
<sequence>VALITGAADGIGRAITEQFSAEGAAVAVTDINAEGAEALAARIRAAGRQAMAIACDVSESGAVRHAVEQCVANFGYLTTVVGGAAVLTPVVPIDALSEDDWQRALDVNLTGCFLLCKHAVPHLKAAQGSSVILIASQMARVASEGQAAYCATKGALTQLAKTMALDYAADRIRVNTLSPGGVATGRLAKRFGSLEQAQRIWGPKHPLGRLGEPEEVARSAVFLASEDSSFMTGSDLLIDGGYSAW</sequence>
<proteinExistence type="inferred from homology"/>
<dbReference type="EMBL" id="UINC01043693">
    <property type="protein sequence ID" value="SVB48095.1"/>
    <property type="molecule type" value="Genomic_DNA"/>
</dbReference>
<dbReference type="PANTHER" id="PTHR24321">
    <property type="entry name" value="DEHYDROGENASES, SHORT CHAIN"/>
    <property type="match status" value="1"/>
</dbReference>